<dbReference type="KEGG" id="fcj:RN605_06410"/>
<sequence>MKKYFLLTLLFSILSFSQTKESLQKATTKFHQAIFLMDFEDVKSLTYPKIYESIGETAFLEKLDQDYQNSEYRMRLQLEKVPFLFNEIKTIGQQTFCVVRSRNPKRYFFENKLNSVKAEEKKTWLQEKEKTQNVTFEPNRNSFNVKAESIYVAVFDLETFGEWKFFNLDDAFQLNAFNSLFDENIKNTLGLGN</sequence>
<reference evidence="2 3" key="1">
    <citation type="submission" date="2023-09" db="EMBL/GenBank/DDBJ databases">
        <title>Flavobacterium sp. a novel bacteria isolate from Pepper rhizosphere.</title>
        <authorList>
            <person name="Peng Y."/>
            <person name="Lee J."/>
        </authorList>
    </citation>
    <scope>NUCLEOTIDE SEQUENCE [LARGE SCALE GENOMIC DNA]</scope>
    <source>
        <strain evidence="1">PMR2A8</strain>
        <strain evidence="2 3">PMTSA4</strain>
    </source>
</reference>
<accession>A0AA96EUY7</accession>
<dbReference type="EMBL" id="CP134890">
    <property type="protein sequence ID" value="WNM22989.1"/>
    <property type="molecule type" value="Genomic_DNA"/>
</dbReference>
<keyword evidence="3" id="KW-1185">Reference proteome</keyword>
<dbReference type="EMBL" id="CP134878">
    <property type="protein sequence ID" value="WNM18939.1"/>
    <property type="molecule type" value="Genomic_DNA"/>
</dbReference>
<proteinExistence type="predicted"/>
<gene>
    <name evidence="2" type="ORF">RN605_06410</name>
    <name evidence="1" type="ORF">RN608_13110</name>
</gene>
<evidence type="ECO:0000313" key="3">
    <source>
        <dbReference type="Proteomes" id="UP001304515"/>
    </source>
</evidence>
<dbReference type="Proteomes" id="UP001304515">
    <property type="component" value="Chromosome"/>
</dbReference>
<name>A0AA96F2I3_9FLAO</name>
<evidence type="ECO:0000313" key="1">
    <source>
        <dbReference type="EMBL" id="WNM18939.1"/>
    </source>
</evidence>
<protein>
    <submittedName>
        <fullName evidence="2">Uncharacterized protein</fullName>
    </submittedName>
</protein>
<dbReference type="AlphaFoldDB" id="A0AA96F2I3"/>
<organism evidence="2 3">
    <name type="scientific">Flavobacterium capsici</name>
    <dbReference type="NCBI Taxonomy" id="3075618"/>
    <lineage>
        <taxon>Bacteria</taxon>
        <taxon>Pseudomonadati</taxon>
        <taxon>Bacteroidota</taxon>
        <taxon>Flavobacteriia</taxon>
        <taxon>Flavobacteriales</taxon>
        <taxon>Flavobacteriaceae</taxon>
        <taxon>Flavobacterium</taxon>
    </lineage>
</organism>
<evidence type="ECO:0000313" key="2">
    <source>
        <dbReference type="EMBL" id="WNM22989.1"/>
    </source>
</evidence>
<dbReference type="RefSeq" id="WP_313323267.1">
    <property type="nucleotide sequence ID" value="NZ_CP134878.1"/>
</dbReference>
<accession>A0AA96F2I3</accession>